<gene>
    <name evidence="2" type="ORF">HAX54_041215</name>
</gene>
<accession>A0ABS8VQE0</accession>
<feature type="region of interest" description="Disordered" evidence="1">
    <location>
        <begin position="29"/>
        <end position="54"/>
    </location>
</feature>
<keyword evidence="3" id="KW-1185">Reference proteome</keyword>
<name>A0ABS8VQE0_DATST</name>
<evidence type="ECO:0000313" key="2">
    <source>
        <dbReference type="EMBL" id="MCE0482434.1"/>
    </source>
</evidence>
<reference evidence="2 3" key="1">
    <citation type="journal article" date="2021" name="BMC Genomics">
        <title>Datura genome reveals duplications of psychoactive alkaloid biosynthetic genes and high mutation rate following tissue culture.</title>
        <authorList>
            <person name="Rajewski A."/>
            <person name="Carter-House D."/>
            <person name="Stajich J."/>
            <person name="Litt A."/>
        </authorList>
    </citation>
    <scope>NUCLEOTIDE SEQUENCE [LARGE SCALE GENOMIC DNA]</scope>
    <source>
        <strain evidence="2">AR-01</strain>
    </source>
</reference>
<proteinExistence type="predicted"/>
<feature type="compositionally biased region" description="Polar residues" evidence="1">
    <location>
        <begin position="30"/>
        <end position="54"/>
    </location>
</feature>
<dbReference type="Proteomes" id="UP000823775">
    <property type="component" value="Unassembled WGS sequence"/>
</dbReference>
<dbReference type="EMBL" id="JACEIK010005928">
    <property type="protein sequence ID" value="MCE0482434.1"/>
    <property type="molecule type" value="Genomic_DNA"/>
</dbReference>
<evidence type="ECO:0000313" key="3">
    <source>
        <dbReference type="Proteomes" id="UP000823775"/>
    </source>
</evidence>
<protein>
    <submittedName>
        <fullName evidence="2">Uncharacterized protein</fullName>
    </submittedName>
</protein>
<sequence length="136" mass="14514">MDEMHLLSIGEQNAYTLRPIGDKEELHCHNNISNGYQNNGSTGSSVSPQASTTKDQVIANVTSLNQQLETNGGGQSGSTSCVFIKEQYERILEMLNKNNSILANANVAGTSDLSGVRTTAAKSFRCNGTATAIDMD</sequence>
<organism evidence="2 3">
    <name type="scientific">Datura stramonium</name>
    <name type="common">Jimsonweed</name>
    <name type="synonym">Common thornapple</name>
    <dbReference type="NCBI Taxonomy" id="4076"/>
    <lineage>
        <taxon>Eukaryota</taxon>
        <taxon>Viridiplantae</taxon>
        <taxon>Streptophyta</taxon>
        <taxon>Embryophyta</taxon>
        <taxon>Tracheophyta</taxon>
        <taxon>Spermatophyta</taxon>
        <taxon>Magnoliopsida</taxon>
        <taxon>eudicotyledons</taxon>
        <taxon>Gunneridae</taxon>
        <taxon>Pentapetalae</taxon>
        <taxon>asterids</taxon>
        <taxon>lamiids</taxon>
        <taxon>Solanales</taxon>
        <taxon>Solanaceae</taxon>
        <taxon>Solanoideae</taxon>
        <taxon>Datureae</taxon>
        <taxon>Datura</taxon>
    </lineage>
</organism>
<comment type="caution">
    <text evidence="2">The sequence shown here is derived from an EMBL/GenBank/DDBJ whole genome shotgun (WGS) entry which is preliminary data.</text>
</comment>
<evidence type="ECO:0000256" key="1">
    <source>
        <dbReference type="SAM" id="MobiDB-lite"/>
    </source>
</evidence>